<keyword evidence="4" id="KW-1278">Translocase</keyword>
<dbReference type="SMART" id="SM00382">
    <property type="entry name" value="AAA"/>
    <property type="match status" value="1"/>
</dbReference>
<keyword evidence="7" id="KW-0378">Hydrolase</keyword>
<dbReference type="InterPro" id="IPR003593">
    <property type="entry name" value="AAA+_ATPase"/>
</dbReference>
<reference evidence="7 8" key="1">
    <citation type="submission" date="2014-11" db="EMBL/GenBank/DDBJ databases">
        <title>Draft Genome Sequence of Brevibacterium linens AE038-8.</title>
        <authorList>
            <person name="Maizel D."/>
            <person name="Utturkar S.M."/>
            <person name="Brown S.D."/>
            <person name="Ferrero M."/>
            <person name="Rosen B.P."/>
        </authorList>
    </citation>
    <scope>NUCLEOTIDE SEQUENCE [LARGE SCALE GENOMIC DNA]</scope>
    <source>
        <strain evidence="7 8">AE038-8</strain>
    </source>
</reference>
<dbReference type="AlphaFoldDB" id="A0A0B9A2K1"/>
<keyword evidence="8" id="KW-1185">Reference proteome</keyword>
<evidence type="ECO:0000256" key="3">
    <source>
        <dbReference type="ARBA" id="ARBA00022840"/>
    </source>
</evidence>
<keyword evidence="1" id="KW-1003">Cell membrane</keyword>
<dbReference type="GO" id="GO:0005524">
    <property type="term" value="F:ATP binding"/>
    <property type="evidence" value="ECO:0007669"/>
    <property type="project" value="UniProtKB-KW"/>
</dbReference>
<keyword evidence="2" id="KW-0547">Nucleotide-binding</keyword>
<evidence type="ECO:0000256" key="2">
    <source>
        <dbReference type="ARBA" id="ARBA00022741"/>
    </source>
</evidence>
<dbReference type="InterPro" id="IPR047641">
    <property type="entry name" value="ABC_transpr_MalK/UgpC-like"/>
</dbReference>
<keyword evidence="3" id="KW-0067">ATP-binding</keyword>
<dbReference type="RefSeq" id="WP_039208452.1">
    <property type="nucleotide sequence ID" value="NZ_CP014869.1"/>
</dbReference>
<organism evidence="7 8">
    <name type="scientific">Brevibacterium linens</name>
    <dbReference type="NCBI Taxonomy" id="1703"/>
    <lineage>
        <taxon>Bacteria</taxon>
        <taxon>Bacillati</taxon>
        <taxon>Actinomycetota</taxon>
        <taxon>Actinomycetes</taxon>
        <taxon>Micrococcales</taxon>
        <taxon>Brevibacteriaceae</taxon>
        <taxon>Brevibacterium</taxon>
    </lineage>
</organism>
<dbReference type="GO" id="GO:0055052">
    <property type="term" value="C:ATP-binding cassette (ABC) transporter complex, substrate-binding subunit-containing"/>
    <property type="evidence" value="ECO:0007669"/>
    <property type="project" value="TreeGrafter"/>
</dbReference>
<dbReference type="STRING" id="1703.BLSMQ_3272"/>
<dbReference type="EC" id="3.6.3.20" evidence="7"/>
<gene>
    <name evidence="7" type="ORF">AE0388_1413</name>
</gene>
<evidence type="ECO:0000259" key="6">
    <source>
        <dbReference type="PROSITE" id="PS50893"/>
    </source>
</evidence>
<dbReference type="Gene3D" id="3.40.50.300">
    <property type="entry name" value="P-loop containing nucleotide triphosphate hydrolases"/>
    <property type="match status" value="1"/>
</dbReference>
<dbReference type="PANTHER" id="PTHR43875:SF15">
    <property type="entry name" value="TREHALOSE IMPORT ATP-BINDING PROTEIN SUGC"/>
    <property type="match status" value="1"/>
</dbReference>
<evidence type="ECO:0000313" key="8">
    <source>
        <dbReference type="Proteomes" id="UP000031488"/>
    </source>
</evidence>
<dbReference type="GO" id="GO:0016887">
    <property type="term" value="F:ATP hydrolysis activity"/>
    <property type="evidence" value="ECO:0007669"/>
    <property type="project" value="InterPro"/>
</dbReference>
<name>A0A0B9A2K1_BRELN</name>
<dbReference type="PROSITE" id="PS50893">
    <property type="entry name" value="ABC_TRANSPORTER_2"/>
    <property type="match status" value="1"/>
</dbReference>
<evidence type="ECO:0000313" key="7">
    <source>
        <dbReference type="EMBL" id="KHS53010.1"/>
    </source>
</evidence>
<dbReference type="Proteomes" id="UP000031488">
    <property type="component" value="Unassembled WGS sequence"/>
</dbReference>
<proteinExistence type="predicted"/>
<dbReference type="InterPro" id="IPR027417">
    <property type="entry name" value="P-loop_NTPase"/>
</dbReference>
<feature type="domain" description="ABC transporter" evidence="6">
    <location>
        <begin position="4"/>
        <end position="230"/>
    </location>
</feature>
<keyword evidence="5" id="KW-0472">Membrane</keyword>
<evidence type="ECO:0000256" key="4">
    <source>
        <dbReference type="ARBA" id="ARBA00022967"/>
    </source>
</evidence>
<dbReference type="InterPro" id="IPR003439">
    <property type="entry name" value="ABC_transporter-like_ATP-bd"/>
</dbReference>
<comment type="caution">
    <text evidence="7">The sequence shown here is derived from an EMBL/GenBank/DDBJ whole genome shotgun (WGS) entry which is preliminary data.</text>
</comment>
<dbReference type="SUPFAM" id="SSF52540">
    <property type="entry name" value="P-loop containing nucleoside triphosphate hydrolases"/>
    <property type="match status" value="1"/>
</dbReference>
<evidence type="ECO:0000256" key="5">
    <source>
        <dbReference type="ARBA" id="ARBA00023136"/>
    </source>
</evidence>
<accession>A0A0B9A2K1</accession>
<dbReference type="PANTHER" id="PTHR43875">
    <property type="entry name" value="MALTODEXTRIN IMPORT ATP-BINDING PROTEIN MSMX"/>
    <property type="match status" value="1"/>
</dbReference>
<evidence type="ECO:0000256" key="1">
    <source>
        <dbReference type="ARBA" id="ARBA00022475"/>
    </source>
</evidence>
<sequence length="235" mass="25555">MSTVSLNGLSHVYENTTSESVHPFNLFVDDGEFLVLYGPTASGKSTILRMLHGLETPKSGTILIDGSDITHAAVNDRDVTLALESYALYPHMSVRDNLGFALRVDGLPADEIQERVESVMDKIGLSDILDSVPGDLTQLQRQTVALARAVVRRPKVLIMDEPVVNLVPEQQAETLSLIKDLQQEFGLTTIYATSNLEDAKVLGDRIAFLDHGRLIGVEKPDLAEALVASVSDTDS</sequence>
<dbReference type="EMBL" id="JTJZ01000017">
    <property type="protein sequence ID" value="KHS53010.1"/>
    <property type="molecule type" value="Genomic_DNA"/>
</dbReference>
<protein>
    <submittedName>
        <fullName evidence="7">Glycerol-3-phosphate-transporting ATPase</fullName>
        <ecNumber evidence="7">3.6.3.20</ecNumber>
    </submittedName>
</protein>
<dbReference type="PATRIC" id="fig|1703.6.peg.1304"/>
<dbReference type="Pfam" id="PF00005">
    <property type="entry name" value="ABC_tran"/>
    <property type="match status" value="1"/>
</dbReference>